<proteinExistence type="predicted"/>
<protein>
    <submittedName>
        <fullName evidence="1">Uncharacterized protein</fullName>
    </submittedName>
</protein>
<dbReference type="Proteomes" id="UP000836387">
    <property type="component" value="Unassembled WGS sequence"/>
</dbReference>
<accession>A0ACA9T701</accession>
<comment type="caution">
    <text evidence="1">The sequence shown here is derived from an EMBL/GenBank/DDBJ whole genome shotgun (WGS) entry which is preliminary data.</text>
</comment>
<gene>
    <name evidence="1" type="ORF">CRV2_00003661</name>
</gene>
<organism evidence="1 2">
    <name type="scientific">Clonostachys rosea f. rosea IK726</name>
    <dbReference type="NCBI Taxonomy" id="1349383"/>
    <lineage>
        <taxon>Eukaryota</taxon>
        <taxon>Fungi</taxon>
        <taxon>Dikarya</taxon>
        <taxon>Ascomycota</taxon>
        <taxon>Pezizomycotina</taxon>
        <taxon>Sordariomycetes</taxon>
        <taxon>Hypocreomycetidae</taxon>
        <taxon>Hypocreales</taxon>
        <taxon>Bionectriaceae</taxon>
        <taxon>Clonostachys</taxon>
    </lineage>
</organism>
<keyword evidence="2" id="KW-1185">Reference proteome</keyword>
<reference evidence="1" key="1">
    <citation type="submission" date="2020-04" db="EMBL/GenBank/DDBJ databases">
        <authorList>
            <person name="Broberg M."/>
        </authorList>
    </citation>
    <scope>NUCLEOTIDE SEQUENCE</scope>
</reference>
<sequence length="517" mass="58663">MCDLLSVLLLYQKIEDNPLGATVTEEEVNKIGAQLIRKAPDTFTLEFSHVTVEGYLMCHLDDNMKKFALEGQIDSEMIDELDIVSSQLERTGRLKDAEAMMLRLIPCREQLWGPTGNPILAAFNNLGRFYEEHGRIEEAQDVYTRALNGYEAAKNPNKESMFNTVNNLGILYKRRGMFQEAEALYKRALVGREELFGPLHDDTLSSTHCLGLLYATQGRLDEAALLWEKYLHALQKNKGVEDPQTIVATYDLGTLYKNDGRIDEAIPLLERAFTSYERTKGQDDPATLDSLDTLATAHAMKGQYEEAESLWKRLLEARQRSPGSDFDLIRTKENLGQVYSRQDRLQEASEVYLSVLQGYKLQYGSSHVATGEMCNTLAELYEDMDLLDLAEDMQLQAFHIFENCLGPEDIATATMAEKGRIDEAAPFWETALRGFEKVNGEDHRSVLWQMGNLGRVYKMQFRLDEAEAILKLGFERSMRALGPQDSLTQKIGEDLILLHENQEQSEEAEKISDLLKS</sequence>
<evidence type="ECO:0000313" key="2">
    <source>
        <dbReference type="Proteomes" id="UP000836387"/>
    </source>
</evidence>
<name>A0ACA9T701_BIOOC</name>
<dbReference type="EMBL" id="CADEHS020000001">
    <property type="protein sequence ID" value="CAG9936481.1"/>
    <property type="molecule type" value="Genomic_DNA"/>
</dbReference>
<evidence type="ECO:0000313" key="1">
    <source>
        <dbReference type="EMBL" id="CAG9936481.1"/>
    </source>
</evidence>
<reference evidence="1" key="2">
    <citation type="submission" date="2021-10" db="EMBL/GenBank/DDBJ databases">
        <authorList>
            <person name="Piombo E."/>
        </authorList>
    </citation>
    <scope>NUCLEOTIDE SEQUENCE</scope>
</reference>